<dbReference type="Proteomes" id="UP001432027">
    <property type="component" value="Unassembled WGS sequence"/>
</dbReference>
<organism evidence="1 2">
    <name type="scientific">Pristionchus entomophagus</name>
    <dbReference type="NCBI Taxonomy" id="358040"/>
    <lineage>
        <taxon>Eukaryota</taxon>
        <taxon>Metazoa</taxon>
        <taxon>Ecdysozoa</taxon>
        <taxon>Nematoda</taxon>
        <taxon>Chromadorea</taxon>
        <taxon>Rhabditida</taxon>
        <taxon>Rhabditina</taxon>
        <taxon>Diplogasteromorpha</taxon>
        <taxon>Diplogasteroidea</taxon>
        <taxon>Neodiplogasteridae</taxon>
        <taxon>Pristionchus</taxon>
    </lineage>
</organism>
<reference evidence="1" key="1">
    <citation type="submission" date="2023-10" db="EMBL/GenBank/DDBJ databases">
        <title>Genome assembly of Pristionchus species.</title>
        <authorList>
            <person name="Yoshida K."/>
            <person name="Sommer R.J."/>
        </authorList>
    </citation>
    <scope>NUCLEOTIDE SEQUENCE</scope>
    <source>
        <strain evidence="1">RS0144</strain>
    </source>
</reference>
<accession>A0AAV5SVB1</accession>
<evidence type="ECO:0000313" key="1">
    <source>
        <dbReference type="EMBL" id="GMS84174.1"/>
    </source>
</evidence>
<proteinExistence type="predicted"/>
<dbReference type="AlphaFoldDB" id="A0AAV5SVB1"/>
<dbReference type="EMBL" id="BTSX01000002">
    <property type="protein sequence ID" value="GMS84174.1"/>
    <property type="molecule type" value="Genomic_DNA"/>
</dbReference>
<comment type="caution">
    <text evidence="1">The sequence shown here is derived from an EMBL/GenBank/DDBJ whole genome shotgun (WGS) entry which is preliminary data.</text>
</comment>
<feature type="non-terminal residue" evidence="1">
    <location>
        <position position="1"/>
    </location>
</feature>
<evidence type="ECO:0000313" key="2">
    <source>
        <dbReference type="Proteomes" id="UP001432027"/>
    </source>
</evidence>
<keyword evidence="2" id="KW-1185">Reference proteome</keyword>
<protein>
    <submittedName>
        <fullName evidence="1">Uncharacterized protein</fullName>
    </submittedName>
</protein>
<name>A0AAV5SVB1_9BILA</name>
<gene>
    <name evidence="1" type="ORF">PENTCL1PPCAC_6349</name>
</gene>
<sequence length="105" mass="11805">LNYRISPSLLPPLPSSISDRLISSHMVSLLPSSQYHKSFLIECMLSMESSLFLFNPSHSLSHQLKCTYCPSPVTAPFSLFLSVRETLCFIVVNAFFNGDSIGWLY</sequence>